<dbReference type="PANTHER" id="PTHR32432:SF3">
    <property type="entry name" value="ETHANOLAMINE UTILIZATION PROTEIN EUTJ"/>
    <property type="match status" value="1"/>
</dbReference>
<accession>A0A1F5TSG0</accession>
<evidence type="ECO:0008006" key="4">
    <source>
        <dbReference type="Google" id="ProtNLM"/>
    </source>
</evidence>
<sequence length="376" mass="43912">MFIKKSVGLDISDHTIEVAELKKSGNNIRLSNLGRVQLDKGVVVNGRIRNKTKLSETLKNVLKSTQPNAVKSVDFVFGLSESCVFTHIFKIKNTKEEMFEQEILKEIKNTIPIEAKRLLYDYRIFQPYNYNVFNTSNAEKKKGDEDIFVRLVAVEKNIIFEWNDFFKENGLNIEIFDIESLATFRGMFDDFPENPVCIVDIGANKTKISIFTLFGLEYSFLLSIAGNDFTDIVSKYFKIDFEKAEKIKQEKGFVYEKKDKKLENEIKEKFKEIINQLKLNIDYFEEKNNQAVKKIVFIGGSSKMNGLFDYLNLLDLQHEFQLGSHQYENVNLEYIEAIGLNFRNLEKRWKKTDPCFIINSKSNIKLFEKVKLFFKQ</sequence>
<dbReference type="InterPro" id="IPR043129">
    <property type="entry name" value="ATPase_NBD"/>
</dbReference>
<evidence type="ECO:0000256" key="1">
    <source>
        <dbReference type="SAM" id="Coils"/>
    </source>
</evidence>
<name>A0A1F5TSG0_9BACT</name>
<dbReference type="PANTHER" id="PTHR32432">
    <property type="entry name" value="CELL DIVISION PROTEIN FTSA-RELATED"/>
    <property type="match status" value="1"/>
</dbReference>
<dbReference type="EMBL" id="MFGO01000004">
    <property type="protein sequence ID" value="OGF41833.1"/>
    <property type="molecule type" value="Genomic_DNA"/>
</dbReference>
<keyword evidence="1" id="KW-0175">Coiled coil</keyword>
<organism evidence="2 3">
    <name type="scientific">Candidatus Falkowbacteria bacterium RIFOXYD2_FULL_34_120</name>
    <dbReference type="NCBI Taxonomy" id="1798007"/>
    <lineage>
        <taxon>Bacteria</taxon>
        <taxon>Candidatus Falkowiibacteriota</taxon>
    </lineage>
</organism>
<dbReference type="SUPFAM" id="SSF53067">
    <property type="entry name" value="Actin-like ATPase domain"/>
    <property type="match status" value="1"/>
</dbReference>
<dbReference type="InterPro" id="IPR005883">
    <property type="entry name" value="PilM"/>
</dbReference>
<dbReference type="Pfam" id="PF11104">
    <property type="entry name" value="PilM_2"/>
    <property type="match status" value="1"/>
</dbReference>
<feature type="coiled-coil region" evidence="1">
    <location>
        <begin position="267"/>
        <end position="294"/>
    </location>
</feature>
<reference evidence="2 3" key="1">
    <citation type="journal article" date="2016" name="Nat. Commun.">
        <title>Thousands of microbial genomes shed light on interconnected biogeochemical processes in an aquifer system.</title>
        <authorList>
            <person name="Anantharaman K."/>
            <person name="Brown C.T."/>
            <person name="Hug L.A."/>
            <person name="Sharon I."/>
            <person name="Castelle C.J."/>
            <person name="Probst A.J."/>
            <person name="Thomas B.C."/>
            <person name="Singh A."/>
            <person name="Wilkins M.J."/>
            <person name="Karaoz U."/>
            <person name="Brodie E.L."/>
            <person name="Williams K.H."/>
            <person name="Hubbard S.S."/>
            <person name="Banfield J.F."/>
        </authorList>
    </citation>
    <scope>NUCLEOTIDE SEQUENCE [LARGE SCALE GENOMIC DNA]</scope>
</reference>
<comment type="caution">
    <text evidence="2">The sequence shown here is derived from an EMBL/GenBank/DDBJ whole genome shotgun (WGS) entry which is preliminary data.</text>
</comment>
<dbReference type="CDD" id="cd24049">
    <property type="entry name" value="ASKHA_NBD_PilM"/>
    <property type="match status" value="1"/>
</dbReference>
<dbReference type="Gene3D" id="3.30.420.40">
    <property type="match status" value="2"/>
</dbReference>
<dbReference type="InterPro" id="IPR050696">
    <property type="entry name" value="FtsA/MreB"/>
</dbReference>
<evidence type="ECO:0000313" key="3">
    <source>
        <dbReference type="Proteomes" id="UP000177579"/>
    </source>
</evidence>
<protein>
    <recommendedName>
        <fullName evidence="4">SHS2 domain-containing protein</fullName>
    </recommendedName>
</protein>
<evidence type="ECO:0000313" key="2">
    <source>
        <dbReference type="EMBL" id="OGF41833.1"/>
    </source>
</evidence>
<dbReference type="Proteomes" id="UP000177579">
    <property type="component" value="Unassembled WGS sequence"/>
</dbReference>
<dbReference type="AlphaFoldDB" id="A0A1F5TSG0"/>
<proteinExistence type="predicted"/>
<gene>
    <name evidence="2" type="ORF">A2531_05395</name>
</gene>
<dbReference type="Gene3D" id="3.30.1490.300">
    <property type="match status" value="1"/>
</dbReference>